<dbReference type="PANTHER" id="PTHR35043:SF7">
    <property type="entry name" value="TRANSCRIPTION FACTOR DOMAIN-CONTAINING PROTEIN"/>
    <property type="match status" value="1"/>
</dbReference>
<reference evidence="1" key="1">
    <citation type="submission" date="2023-08" db="EMBL/GenBank/DDBJ databases">
        <title>Black Yeasts Isolated from many extreme environments.</title>
        <authorList>
            <person name="Coleine C."/>
            <person name="Stajich J.E."/>
            <person name="Selbmann L."/>
        </authorList>
    </citation>
    <scope>NUCLEOTIDE SEQUENCE</scope>
    <source>
        <strain evidence="1">CCFEE 5401</strain>
    </source>
</reference>
<accession>A0AAN7YQU6</accession>
<dbReference type="AlphaFoldDB" id="A0AAN7YQU6"/>
<protein>
    <submittedName>
        <fullName evidence="1">Uncharacterized protein</fullName>
    </submittedName>
</protein>
<comment type="caution">
    <text evidence="1">The sequence shown here is derived from an EMBL/GenBank/DDBJ whole genome shotgun (WGS) entry which is preliminary data.</text>
</comment>
<dbReference type="EMBL" id="JAVRRL010000011">
    <property type="protein sequence ID" value="KAK5115788.1"/>
    <property type="molecule type" value="Genomic_DNA"/>
</dbReference>
<dbReference type="PANTHER" id="PTHR35043">
    <property type="entry name" value="TRANSCRIPTION FACTOR DOMAIN-CONTAINING PROTEIN"/>
    <property type="match status" value="1"/>
</dbReference>
<sequence>MLLPLLDLRSNLATNDKVTQLVGWTVESTGRGTLSLITNCLATTALCTWVCIHPRIDPQQRRRLPHKIVLFAKAVLCPELIAVEAAQEWTQARRVTCQIREHTSEDVHYNHAFYIGMFGLRYRTPQGTKVLWPNQLVWLLEQNLFDWKQRREWDLTTEIIQDKSKADATAKLFALLQSIWFVAQSIMRATHNLPLAPLESMTLGYIPLFVVTYIYWWLKPKDVRTPSEVELPSMTAAQRATFDDMMVNESFDDEGEANQKSMWQIWYLTSRIFEKEEEIRVLQRRLDKSRQLYVRHYDRCPRRGCAECKRLRPGTVKPKKEVVLAHWDPELYHSRLWPVTCLFGISFGALHLASWDTEFPTQVETWLWRSAAITSMGSMLLFMQFEKVVVRWSDPLMLVKICSPLLYLASRIIMLGGAIAAFRASDPRLYDTYSVSSYWAHLL</sequence>
<evidence type="ECO:0000313" key="2">
    <source>
        <dbReference type="Proteomes" id="UP001310890"/>
    </source>
</evidence>
<proteinExistence type="predicted"/>
<dbReference type="Proteomes" id="UP001310890">
    <property type="component" value="Unassembled WGS sequence"/>
</dbReference>
<name>A0AAN7YQU6_9PEZI</name>
<evidence type="ECO:0000313" key="1">
    <source>
        <dbReference type="EMBL" id="KAK5115788.1"/>
    </source>
</evidence>
<gene>
    <name evidence="1" type="ORF">LTR62_000877</name>
</gene>
<organism evidence="1 2">
    <name type="scientific">Meristemomyces frigidus</name>
    <dbReference type="NCBI Taxonomy" id="1508187"/>
    <lineage>
        <taxon>Eukaryota</taxon>
        <taxon>Fungi</taxon>
        <taxon>Dikarya</taxon>
        <taxon>Ascomycota</taxon>
        <taxon>Pezizomycotina</taxon>
        <taxon>Dothideomycetes</taxon>
        <taxon>Dothideomycetidae</taxon>
        <taxon>Mycosphaerellales</taxon>
        <taxon>Teratosphaeriaceae</taxon>
        <taxon>Meristemomyces</taxon>
    </lineage>
</organism>